<accession>A0AAV3X5V5</accession>
<proteinExistence type="predicted"/>
<evidence type="ECO:0000313" key="1">
    <source>
        <dbReference type="EMBL" id="GET35587.1"/>
    </source>
</evidence>
<keyword evidence="2" id="KW-1185">Reference proteome</keyword>
<comment type="caution">
    <text evidence="1">The sequence shown here is derived from an EMBL/GenBank/DDBJ whole genome shotgun (WGS) entry which is preliminary data.</text>
</comment>
<sequence length="83" mass="9396">MSCAFVCVAAALMLPLHKQAKRLYLTHLQSAVLSYILPPFNSRKPARFYHLHVNSQCRNAPSHFSRYASAHFTDVAGFENKAF</sequence>
<name>A0AAV3X5V5_9CYAN</name>
<organism evidence="1 2">
    <name type="scientific">Microseira wollei NIES-4236</name>
    <dbReference type="NCBI Taxonomy" id="2530354"/>
    <lineage>
        <taxon>Bacteria</taxon>
        <taxon>Bacillati</taxon>
        <taxon>Cyanobacteriota</taxon>
        <taxon>Cyanophyceae</taxon>
        <taxon>Oscillatoriophycideae</taxon>
        <taxon>Aerosakkonematales</taxon>
        <taxon>Aerosakkonemataceae</taxon>
        <taxon>Microseira</taxon>
    </lineage>
</organism>
<protein>
    <recommendedName>
        <fullName evidence="3">Secreted protein</fullName>
    </recommendedName>
</protein>
<dbReference type="AlphaFoldDB" id="A0AAV3X5V5"/>
<gene>
    <name evidence="1" type="ORF">MiSe_03290</name>
</gene>
<reference evidence="1" key="1">
    <citation type="submission" date="2019-10" db="EMBL/GenBank/DDBJ databases">
        <title>Draft genome sequece of Microseira wollei NIES-4236.</title>
        <authorList>
            <person name="Yamaguchi H."/>
            <person name="Suzuki S."/>
            <person name="Kawachi M."/>
        </authorList>
    </citation>
    <scope>NUCLEOTIDE SEQUENCE</scope>
    <source>
        <strain evidence="1">NIES-4236</strain>
    </source>
</reference>
<evidence type="ECO:0000313" key="2">
    <source>
        <dbReference type="Proteomes" id="UP001050975"/>
    </source>
</evidence>
<dbReference type="Proteomes" id="UP001050975">
    <property type="component" value="Unassembled WGS sequence"/>
</dbReference>
<evidence type="ECO:0008006" key="3">
    <source>
        <dbReference type="Google" id="ProtNLM"/>
    </source>
</evidence>
<dbReference type="EMBL" id="BLAY01000002">
    <property type="protein sequence ID" value="GET35587.1"/>
    <property type="molecule type" value="Genomic_DNA"/>
</dbReference>